<dbReference type="PANTHER" id="PTHR47485:SF1">
    <property type="entry name" value="THYLAKOID LUMENAL 17.4 KDA PROTEIN, CHLOROPLASTIC"/>
    <property type="match status" value="1"/>
</dbReference>
<evidence type="ECO:0000313" key="5">
    <source>
        <dbReference type="EMBL" id="MRG94286.1"/>
    </source>
</evidence>
<dbReference type="InterPro" id="IPR001646">
    <property type="entry name" value="5peptide_repeat"/>
</dbReference>
<dbReference type="Pfam" id="PF09937">
    <property type="entry name" value="DUF2169"/>
    <property type="match status" value="1"/>
</dbReference>
<feature type="region of interest" description="Disordered" evidence="3">
    <location>
        <begin position="165"/>
        <end position="184"/>
    </location>
</feature>
<keyword evidence="6" id="KW-1185">Reference proteome</keyword>
<name>A0A6N7PU15_9BACT</name>
<feature type="coiled-coil region" evidence="2">
    <location>
        <begin position="431"/>
        <end position="469"/>
    </location>
</feature>
<evidence type="ECO:0000259" key="4">
    <source>
        <dbReference type="Pfam" id="PF09937"/>
    </source>
</evidence>
<dbReference type="RefSeq" id="WP_153821091.1">
    <property type="nucleotide sequence ID" value="NZ_WJIE01000005.1"/>
</dbReference>
<dbReference type="Pfam" id="PF00805">
    <property type="entry name" value="Pentapeptide"/>
    <property type="match status" value="5"/>
</dbReference>
<gene>
    <name evidence="5" type="ORF">GF068_20510</name>
</gene>
<evidence type="ECO:0000256" key="1">
    <source>
        <dbReference type="ARBA" id="ARBA00022737"/>
    </source>
</evidence>
<dbReference type="Proteomes" id="UP000440224">
    <property type="component" value="Unassembled WGS sequence"/>
</dbReference>
<reference evidence="5 6" key="1">
    <citation type="submission" date="2019-10" db="EMBL/GenBank/DDBJ databases">
        <title>A soil myxobacterium in the family Polyangiaceae.</title>
        <authorList>
            <person name="Li Y."/>
            <person name="Wang J."/>
        </authorList>
    </citation>
    <scope>NUCLEOTIDE SEQUENCE [LARGE SCALE GENOMIC DNA]</scope>
    <source>
        <strain evidence="5 6">DSM 14734</strain>
    </source>
</reference>
<organism evidence="5 6">
    <name type="scientific">Polyangium spumosum</name>
    <dbReference type="NCBI Taxonomy" id="889282"/>
    <lineage>
        <taxon>Bacteria</taxon>
        <taxon>Pseudomonadati</taxon>
        <taxon>Myxococcota</taxon>
        <taxon>Polyangia</taxon>
        <taxon>Polyangiales</taxon>
        <taxon>Polyangiaceae</taxon>
        <taxon>Polyangium</taxon>
    </lineage>
</organism>
<dbReference type="EMBL" id="WJIE01000005">
    <property type="protein sequence ID" value="MRG94286.1"/>
    <property type="molecule type" value="Genomic_DNA"/>
</dbReference>
<dbReference type="OrthoDB" id="233093at2"/>
<dbReference type="AlphaFoldDB" id="A0A6N7PU15"/>
<dbReference type="SUPFAM" id="SSF141571">
    <property type="entry name" value="Pentapeptide repeat-like"/>
    <property type="match status" value="2"/>
</dbReference>
<proteinExistence type="predicted"/>
<evidence type="ECO:0000256" key="2">
    <source>
        <dbReference type="SAM" id="Coils"/>
    </source>
</evidence>
<feature type="domain" description="DUF2169" evidence="4">
    <location>
        <begin position="21"/>
        <end position="295"/>
    </location>
</feature>
<evidence type="ECO:0000313" key="6">
    <source>
        <dbReference type="Proteomes" id="UP000440224"/>
    </source>
</evidence>
<comment type="caution">
    <text evidence="5">The sequence shown here is derived from an EMBL/GenBank/DDBJ whole genome shotgun (WGS) entry which is preliminary data.</text>
</comment>
<sequence length="889" mass="97925">MKTLKPLRLGVLTRPFENERRYYLSIAVMAFFPFDQPERLLPEISMWKLVADELGQEGILDECMPKSTAELLLGARAFPPNGPKPSCHVRLQMESVDRTLYVFGDRRWTLAGVTDPQPFSGLPITWSRAFGGEGFAKNPIGKGAKPVRADDVEVHELPNVENPKQLVRSPRDRPDPAGFSPLDISWPQRTSKAGTYDDRWLKERYPGYPADFDWTFFNVAPEGQRFADFLRGGEEFVLENMHPREATLRGRLPTGVARCFVEVEAEGGTELRDVPTRIDTVWLFPHHARGVVIHRGVVPVAEDDAADVINLLAAYEAPGKSKPVAHYKKAMAERLDPRTATFAVLRDRDLLPEMPERGAHPDEEVSDMNELLASERLVLENARRGAQKRIDESREAIEKNFAAHPELAGHPPDTSGIPKELPPMAKATHDLEELPDVVENALKEAEAAKKKAEAEAKEMEERARALCKEQNLDYDKLVADAKEKDRKAKRRFSAKAQLEHLEELVKLADNADFDASEIRAALADPKLVETLVALEEQLNEAYRRFAHHLAPTEAEGDGILAAELERGARAGETFAGRDFTNADLRGLDLRGVDFEGAFLEGARLVGTNLTGANLKKAVLARADLSEAKLEGADLSDANAGGVVLKDADLTGARLTRTVLAKADLTGARLPGANLDGTDLGEARLVGTNLERARASNLMLLRATLEDVNLRGADLTKTIFVEGSMRNVDLSGATCAGTVFLSTSGEGTRFDRAEMRSARFVKEASFPRSSFVGARMEGANLRGANLEGADFSDADLTSADLSEAKLEGARLARIHANDALFVRADLRRANLEQAVMMQAILQKARVDGTNFQEANLFRADFLRMRGDKHTSLKGAFVKRVRSVPERGENG</sequence>
<dbReference type="InterPro" id="IPR018683">
    <property type="entry name" value="DUF2169"/>
</dbReference>
<dbReference type="Gene3D" id="2.160.20.80">
    <property type="entry name" value="E3 ubiquitin-protein ligase SopA"/>
    <property type="match status" value="2"/>
</dbReference>
<keyword evidence="2" id="KW-0175">Coiled coil</keyword>
<evidence type="ECO:0000256" key="3">
    <source>
        <dbReference type="SAM" id="MobiDB-lite"/>
    </source>
</evidence>
<accession>A0A6N7PU15</accession>
<keyword evidence="1" id="KW-0677">Repeat</keyword>
<dbReference type="PANTHER" id="PTHR47485">
    <property type="entry name" value="THYLAKOID LUMENAL 17.4 KDA PROTEIN, CHLOROPLASTIC"/>
    <property type="match status" value="1"/>
</dbReference>
<protein>
    <submittedName>
        <fullName evidence="5">DUF2169 domain-containing protein</fullName>
    </submittedName>
</protein>